<dbReference type="EC" id="3.6.4.13" evidence="4"/>
<evidence type="ECO:0000256" key="1">
    <source>
        <dbReference type="ARBA" id="ARBA00004443"/>
    </source>
</evidence>
<dbReference type="PANTHER" id="PTHR47958">
    <property type="entry name" value="ATP-DEPENDENT RNA HELICASE DBP3"/>
    <property type="match status" value="1"/>
</dbReference>
<keyword evidence="14" id="KW-0408">Iron</keyword>
<dbReference type="PROSITE" id="PS51192">
    <property type="entry name" value="HELICASE_ATP_BIND_1"/>
    <property type="match status" value="1"/>
</dbReference>
<dbReference type="EMBL" id="CAXKWB010067347">
    <property type="protein sequence ID" value="CAL4190871.1"/>
    <property type="molecule type" value="Genomic_DNA"/>
</dbReference>
<reference evidence="25 26" key="1">
    <citation type="submission" date="2024-05" db="EMBL/GenBank/DDBJ databases">
        <authorList>
            <person name="Wallberg A."/>
        </authorList>
    </citation>
    <scope>NUCLEOTIDE SEQUENCE [LARGE SCALE GENOMIC DNA]</scope>
</reference>
<evidence type="ECO:0000256" key="21">
    <source>
        <dbReference type="SAM" id="MobiDB-lite"/>
    </source>
</evidence>
<gene>
    <name evidence="25" type="ORF">MNOR_LOCUS36533</name>
</gene>
<dbReference type="GO" id="GO:0005524">
    <property type="term" value="F:ATP binding"/>
    <property type="evidence" value="ECO:0007669"/>
    <property type="project" value="UniProtKB-KW"/>
</dbReference>
<dbReference type="PROSITE" id="PS51194">
    <property type="entry name" value="HELICASE_CTER"/>
    <property type="match status" value="1"/>
</dbReference>
<dbReference type="InterPro" id="IPR000629">
    <property type="entry name" value="RNA-helicase_DEAD-box_CS"/>
</dbReference>
<comment type="similarity">
    <text evidence="20">Belongs to the DEAD box helicase family.</text>
</comment>
<dbReference type="Pfam" id="PF02284">
    <property type="entry name" value="COX5A"/>
    <property type="match status" value="1"/>
</dbReference>
<dbReference type="InterPro" id="IPR014014">
    <property type="entry name" value="RNA_helicase_DEAD_Q_motif"/>
</dbReference>
<evidence type="ECO:0000256" key="20">
    <source>
        <dbReference type="RuleBase" id="RU000492"/>
    </source>
</evidence>
<comment type="catalytic activity">
    <reaction evidence="18">
        <text>ATP + H2O = ADP + phosphate + H(+)</text>
        <dbReference type="Rhea" id="RHEA:13065"/>
        <dbReference type="ChEBI" id="CHEBI:15377"/>
        <dbReference type="ChEBI" id="CHEBI:15378"/>
        <dbReference type="ChEBI" id="CHEBI:30616"/>
        <dbReference type="ChEBI" id="CHEBI:43474"/>
        <dbReference type="ChEBI" id="CHEBI:456216"/>
        <dbReference type="EC" id="3.6.4.13"/>
    </reaction>
</comment>
<dbReference type="SMART" id="SM00487">
    <property type="entry name" value="DEXDc"/>
    <property type="match status" value="1"/>
</dbReference>
<dbReference type="CDD" id="cd18787">
    <property type="entry name" value="SF2_C_DEAD"/>
    <property type="match status" value="1"/>
</dbReference>
<dbReference type="PROSITE" id="PS51195">
    <property type="entry name" value="Q_MOTIF"/>
    <property type="match status" value="1"/>
</dbReference>
<dbReference type="SUPFAM" id="SSF52540">
    <property type="entry name" value="P-loop containing nucleoside triphosphate hydrolases"/>
    <property type="match status" value="1"/>
</dbReference>
<organism evidence="25 26">
    <name type="scientific">Meganyctiphanes norvegica</name>
    <name type="common">Northern krill</name>
    <name type="synonym">Thysanopoda norvegica</name>
    <dbReference type="NCBI Taxonomy" id="48144"/>
    <lineage>
        <taxon>Eukaryota</taxon>
        <taxon>Metazoa</taxon>
        <taxon>Ecdysozoa</taxon>
        <taxon>Arthropoda</taxon>
        <taxon>Crustacea</taxon>
        <taxon>Multicrustacea</taxon>
        <taxon>Malacostraca</taxon>
        <taxon>Eumalacostraca</taxon>
        <taxon>Eucarida</taxon>
        <taxon>Euphausiacea</taxon>
        <taxon>Euphausiidae</taxon>
        <taxon>Meganyctiphanes</taxon>
    </lineage>
</organism>
<protein>
    <recommendedName>
        <fullName evidence="5">Cytochrome c oxidase subunit 5A, mitochondrial</fullName>
        <ecNumber evidence="4">3.6.4.13</ecNumber>
    </recommendedName>
    <alternativeName>
        <fullName evidence="17">Cytochrome c oxidase polypeptide Va</fullName>
    </alternativeName>
</protein>
<evidence type="ECO:0000256" key="19">
    <source>
        <dbReference type="PROSITE-ProRule" id="PRU00552"/>
    </source>
</evidence>
<evidence type="ECO:0000256" key="17">
    <source>
        <dbReference type="ARBA" id="ARBA00031049"/>
    </source>
</evidence>
<evidence type="ECO:0000256" key="14">
    <source>
        <dbReference type="ARBA" id="ARBA00023004"/>
    </source>
</evidence>
<feature type="region of interest" description="Disordered" evidence="21">
    <location>
        <begin position="469"/>
        <end position="539"/>
    </location>
</feature>
<evidence type="ECO:0000313" key="25">
    <source>
        <dbReference type="EMBL" id="CAL4190871.1"/>
    </source>
</evidence>
<evidence type="ECO:0000256" key="5">
    <source>
        <dbReference type="ARBA" id="ARBA00021968"/>
    </source>
</evidence>
<evidence type="ECO:0000256" key="8">
    <source>
        <dbReference type="ARBA" id="ARBA00022741"/>
    </source>
</evidence>
<keyword evidence="13" id="KW-0809">Transit peptide</keyword>
<dbReference type="SMART" id="SM00490">
    <property type="entry name" value="HELICc"/>
    <property type="match status" value="1"/>
</dbReference>
<evidence type="ECO:0000256" key="6">
    <source>
        <dbReference type="ARBA" id="ARBA00022617"/>
    </source>
</evidence>
<comment type="similarity">
    <text evidence="3">Belongs to the cytochrome c oxidase subunit 5A family.</text>
</comment>
<evidence type="ECO:0000259" key="24">
    <source>
        <dbReference type="PROSITE" id="PS51195"/>
    </source>
</evidence>
<dbReference type="GO" id="GO:0005743">
    <property type="term" value="C:mitochondrial inner membrane"/>
    <property type="evidence" value="ECO:0007669"/>
    <property type="project" value="UniProtKB-SubCell"/>
</dbReference>
<feature type="short sequence motif" description="Q motif" evidence="19">
    <location>
        <begin position="85"/>
        <end position="113"/>
    </location>
</feature>
<dbReference type="InterPro" id="IPR003204">
    <property type="entry name" value="Cyt_c_oxidase_su5A/6"/>
</dbReference>
<dbReference type="FunFam" id="3.40.50.300:FF:000079">
    <property type="entry name" value="probable ATP-dependent RNA helicase DDX17"/>
    <property type="match status" value="1"/>
</dbReference>
<keyword evidence="6" id="KW-0349">Heme</keyword>
<feature type="domain" description="Helicase ATP-binding" evidence="22">
    <location>
        <begin position="116"/>
        <end position="291"/>
    </location>
</feature>
<dbReference type="GO" id="GO:0046872">
    <property type="term" value="F:metal ion binding"/>
    <property type="evidence" value="ECO:0007669"/>
    <property type="project" value="UniProtKB-KW"/>
</dbReference>
<dbReference type="InterPro" id="IPR011545">
    <property type="entry name" value="DEAD/DEAH_box_helicase_dom"/>
</dbReference>
<keyword evidence="26" id="KW-1185">Reference proteome</keyword>
<dbReference type="InterPro" id="IPR014001">
    <property type="entry name" value="Helicase_ATP-bd"/>
</dbReference>
<dbReference type="Pfam" id="PF00271">
    <property type="entry name" value="Helicase_C"/>
    <property type="match status" value="1"/>
</dbReference>
<evidence type="ECO:0000256" key="13">
    <source>
        <dbReference type="ARBA" id="ARBA00022946"/>
    </source>
</evidence>
<dbReference type="CDD" id="cd17966">
    <property type="entry name" value="DEADc_DDX5_DDX17"/>
    <property type="match status" value="1"/>
</dbReference>
<evidence type="ECO:0000256" key="18">
    <source>
        <dbReference type="ARBA" id="ARBA00047984"/>
    </source>
</evidence>
<keyword evidence="12 20" id="KW-0067">ATP-binding</keyword>
<keyword evidence="10 20" id="KW-0378">Hydrolase</keyword>
<evidence type="ECO:0000256" key="9">
    <source>
        <dbReference type="ARBA" id="ARBA00022792"/>
    </source>
</evidence>
<keyword evidence="11 20" id="KW-0347">Helicase</keyword>
<accession>A0AAV2SGS9</accession>
<evidence type="ECO:0000256" key="4">
    <source>
        <dbReference type="ARBA" id="ARBA00012552"/>
    </source>
</evidence>
<dbReference type="FunFam" id="3.40.50.300:FF:000008">
    <property type="entry name" value="ATP-dependent RNA helicase RhlB"/>
    <property type="match status" value="1"/>
</dbReference>
<dbReference type="PROSITE" id="PS00039">
    <property type="entry name" value="DEAD_ATP_HELICASE"/>
    <property type="match status" value="1"/>
</dbReference>
<dbReference type="SUPFAM" id="SSF48479">
    <property type="entry name" value="Cytochrome c oxidase subunit E"/>
    <property type="match status" value="1"/>
</dbReference>
<evidence type="ECO:0000256" key="15">
    <source>
        <dbReference type="ARBA" id="ARBA00023128"/>
    </source>
</evidence>
<dbReference type="GO" id="GO:0006123">
    <property type="term" value="P:mitochondrial electron transport, cytochrome c to oxygen"/>
    <property type="evidence" value="ECO:0007669"/>
    <property type="project" value="InterPro"/>
</dbReference>
<dbReference type="Gene3D" id="3.40.50.300">
    <property type="entry name" value="P-loop containing nucleotide triphosphate hydrolases"/>
    <property type="match status" value="2"/>
</dbReference>
<dbReference type="InterPro" id="IPR001650">
    <property type="entry name" value="Helicase_C-like"/>
</dbReference>
<name>A0AAV2SGS9_MEGNR</name>
<proteinExistence type="inferred from homology"/>
<dbReference type="InterPro" id="IPR027417">
    <property type="entry name" value="P-loop_NTPase"/>
</dbReference>
<evidence type="ECO:0000259" key="22">
    <source>
        <dbReference type="PROSITE" id="PS51192"/>
    </source>
</evidence>
<feature type="compositionally biased region" description="Polar residues" evidence="21">
    <location>
        <begin position="511"/>
        <end position="520"/>
    </location>
</feature>
<evidence type="ECO:0000256" key="3">
    <source>
        <dbReference type="ARBA" id="ARBA00007972"/>
    </source>
</evidence>
<sequence>MFRTALTKAASYGLRPVLTSRTSAVAMTRSMGHGPVESDAEFDARYENYFNRADIDAWEIRKDVESYREEHQITVKGTNVPEPILQFSELNIPEKLMKEIMRQKYEAPTPIQAQGWPVALGGQDFVGIGQTGSGKTLGFILPALMHIAKQPKREPGDGPTALILAPTRELAQQILKVAEIFGKTFNIRSACIFGGAPRGRQMFQLQRGVDIVIATPGRLIDFLESSVTNLDRCSYLILDEADRMLDMGFEPQIRNIIERINPERQTMMWSATWPEEVQALARDFLKSYIQLNVGSLSLSANPNITQHVKVCDEDEKEDKLKELLMEIRKEDEHKTIVFAQTKRKVDWLANMLRRNDWPVAFTHGDVSQNRRDLALDRFRTGRAKILVATDVAARGLDVDDVKFVINYDFPNCVEDYVHRIGRTGRSGRKGDSYTFFTYENASLSKDLIKVLQENDQKIDEKLMEMSKFSRRGKNSKFQQRSDRGYGSRSGGSYGTYRKSNRQFSDRDGYDRNNSFNNTGWRNRDDNRGKYNRSLHDEDW</sequence>
<keyword evidence="8 20" id="KW-0547">Nucleotide-binding</keyword>
<dbReference type="GO" id="GO:0016787">
    <property type="term" value="F:hydrolase activity"/>
    <property type="evidence" value="ECO:0007669"/>
    <property type="project" value="UniProtKB-KW"/>
</dbReference>
<dbReference type="Proteomes" id="UP001497623">
    <property type="component" value="Unassembled WGS sequence"/>
</dbReference>
<keyword evidence="16" id="KW-0472">Membrane</keyword>
<evidence type="ECO:0000256" key="16">
    <source>
        <dbReference type="ARBA" id="ARBA00023136"/>
    </source>
</evidence>
<dbReference type="GO" id="GO:0003724">
    <property type="term" value="F:RNA helicase activity"/>
    <property type="evidence" value="ECO:0007669"/>
    <property type="project" value="UniProtKB-EC"/>
</dbReference>
<evidence type="ECO:0000256" key="2">
    <source>
        <dbReference type="ARBA" id="ARBA00004673"/>
    </source>
</evidence>
<feature type="domain" description="DEAD-box RNA helicase Q" evidence="24">
    <location>
        <begin position="85"/>
        <end position="113"/>
    </location>
</feature>
<comment type="caution">
    <text evidence="25">The sequence shown here is derived from an EMBL/GenBank/DDBJ whole genome shotgun (WGS) entry which is preliminary data.</text>
</comment>
<dbReference type="AlphaFoldDB" id="A0AAV2SGS9"/>
<dbReference type="Pfam" id="PF00270">
    <property type="entry name" value="DEAD"/>
    <property type="match status" value="1"/>
</dbReference>
<keyword evidence="9" id="KW-0999">Mitochondrion inner membrane</keyword>
<evidence type="ECO:0000256" key="10">
    <source>
        <dbReference type="ARBA" id="ARBA00022801"/>
    </source>
</evidence>
<dbReference type="GO" id="GO:0003676">
    <property type="term" value="F:nucleic acid binding"/>
    <property type="evidence" value="ECO:0007669"/>
    <property type="project" value="InterPro"/>
</dbReference>
<evidence type="ECO:0000313" key="26">
    <source>
        <dbReference type="Proteomes" id="UP001497623"/>
    </source>
</evidence>
<comment type="subcellular location">
    <subcellularLocation>
        <location evidence="1">Mitochondrion inner membrane</location>
        <topology evidence="1">Peripheral membrane protein</topology>
        <orientation evidence="1">Matrix side</orientation>
    </subcellularLocation>
</comment>
<keyword evidence="15" id="KW-0496">Mitochondrion</keyword>
<evidence type="ECO:0000256" key="7">
    <source>
        <dbReference type="ARBA" id="ARBA00022723"/>
    </source>
</evidence>
<keyword evidence="7" id="KW-0479">Metal-binding</keyword>
<feature type="domain" description="Helicase C-terminal" evidence="23">
    <location>
        <begin position="319"/>
        <end position="466"/>
    </location>
</feature>
<comment type="pathway">
    <text evidence="2">Energy metabolism; oxidative phosphorylation.</text>
</comment>
<evidence type="ECO:0000256" key="12">
    <source>
        <dbReference type="ARBA" id="ARBA00022840"/>
    </source>
</evidence>
<evidence type="ECO:0000256" key="11">
    <source>
        <dbReference type="ARBA" id="ARBA00022806"/>
    </source>
</evidence>
<evidence type="ECO:0000259" key="23">
    <source>
        <dbReference type="PROSITE" id="PS51194"/>
    </source>
</evidence>
<dbReference type="GO" id="GO:0045277">
    <property type="term" value="C:respiratory chain complex IV"/>
    <property type="evidence" value="ECO:0007669"/>
    <property type="project" value="InterPro"/>
</dbReference>
<feature type="compositionally biased region" description="Basic and acidic residues" evidence="21">
    <location>
        <begin position="521"/>
        <end position="539"/>
    </location>
</feature>
<dbReference type="InterPro" id="IPR036545">
    <property type="entry name" value="Cyt_c_oxidase_su5A/6_sf"/>
</dbReference>